<dbReference type="EMBL" id="UOGA01000190">
    <property type="protein sequence ID" value="VAX20871.1"/>
    <property type="molecule type" value="Genomic_DNA"/>
</dbReference>
<organism evidence="1">
    <name type="scientific">hydrothermal vent metagenome</name>
    <dbReference type="NCBI Taxonomy" id="652676"/>
    <lineage>
        <taxon>unclassified sequences</taxon>
        <taxon>metagenomes</taxon>
        <taxon>ecological metagenomes</taxon>
    </lineage>
</organism>
<dbReference type="AlphaFoldDB" id="A0A3B1C2A8"/>
<sequence>MTGSASLLIIAQADHLSGEALGASIGDLLKLGAVNAQIMPTITKKNRPGHMIFIDLGKKNEKTISEYLARELRITGYHRMETTHVHQKIGYADKTLLARFDGGSESFPFRAKIIGDPASPISIDVEIDFLVSTRDKLDKDHGVSVSLAQLQNLIEARLPSGDETVTVDI</sequence>
<reference evidence="1" key="1">
    <citation type="submission" date="2018-06" db="EMBL/GenBank/DDBJ databases">
        <authorList>
            <person name="Zhirakovskaya E."/>
        </authorList>
    </citation>
    <scope>NUCLEOTIDE SEQUENCE</scope>
</reference>
<proteinExistence type="predicted"/>
<protein>
    <submittedName>
        <fullName evidence="1">Uncharacterized protein</fullName>
    </submittedName>
</protein>
<gene>
    <name evidence="1" type="ORF">MNBD_NITROSPINAE04-301</name>
</gene>
<dbReference type="InterPro" id="IPR002822">
    <property type="entry name" value="Ni_insertion"/>
</dbReference>
<evidence type="ECO:0000313" key="1">
    <source>
        <dbReference type="EMBL" id="VAX20871.1"/>
    </source>
</evidence>
<accession>A0A3B1C2A8</accession>
<dbReference type="Pfam" id="PF01969">
    <property type="entry name" value="Ni_insertion"/>
    <property type="match status" value="1"/>
</dbReference>
<dbReference type="Gene3D" id="3.30.70.1380">
    <property type="entry name" value="Transcriptional regulatory protein pf0864 domain like"/>
    <property type="match status" value="1"/>
</dbReference>
<name>A0A3B1C2A8_9ZZZZ</name>